<dbReference type="EMBL" id="BLLH01000007">
    <property type="protein sequence ID" value="GFH40945.1"/>
    <property type="molecule type" value="Genomic_DNA"/>
</dbReference>
<dbReference type="Proteomes" id="UP000475928">
    <property type="component" value="Unassembled WGS sequence"/>
</dbReference>
<organism evidence="1 2">
    <name type="scientific">Pseudolactococcus insecticola</name>
    <dbReference type="NCBI Taxonomy" id="2709158"/>
    <lineage>
        <taxon>Bacteria</taxon>
        <taxon>Bacillati</taxon>
        <taxon>Bacillota</taxon>
        <taxon>Bacilli</taxon>
        <taxon>Lactobacillales</taxon>
        <taxon>Streptococcaceae</taxon>
        <taxon>Pseudolactococcus</taxon>
    </lineage>
</organism>
<proteinExistence type="predicted"/>
<evidence type="ECO:0000313" key="2">
    <source>
        <dbReference type="Proteomes" id="UP000475928"/>
    </source>
</evidence>
<accession>A0A6A0B821</accession>
<protein>
    <submittedName>
        <fullName evidence="1">Uncharacterized protein</fullName>
    </submittedName>
</protein>
<sequence length="115" mass="12854">MLDAAVVRYDENPGIYYQHGLIRDGFIIIEKNGTDFLGLPNGRKVTFSIESIDEGLRPYLTILFEKDGNRQEFSDGTQKSLSFTVPDYDKFTVRVRMAGSGATRLIAVSANLTDD</sequence>
<evidence type="ECO:0000313" key="1">
    <source>
        <dbReference type="EMBL" id="GFH40945.1"/>
    </source>
</evidence>
<reference evidence="1 2" key="1">
    <citation type="submission" date="2020-02" db="EMBL/GenBank/DDBJ databases">
        <title>Draft genome sequence of Lactococcus sp. Hs20B0-1.</title>
        <authorList>
            <person name="Noda S."/>
            <person name="Yuki M."/>
            <person name="Ohkuma M."/>
        </authorList>
    </citation>
    <scope>NUCLEOTIDE SEQUENCE [LARGE SCALE GENOMIC DNA]</scope>
    <source>
        <strain evidence="1 2">Hs20B0-1</strain>
    </source>
</reference>
<dbReference type="AlphaFoldDB" id="A0A6A0B821"/>
<comment type="caution">
    <text evidence="1">The sequence shown here is derived from an EMBL/GenBank/DDBJ whole genome shotgun (WGS) entry which is preliminary data.</text>
</comment>
<keyword evidence="2" id="KW-1185">Reference proteome</keyword>
<gene>
    <name evidence="1" type="ORF">Hs20B_13430</name>
</gene>
<name>A0A6A0B821_9LACT</name>